<accession>A0A4Z2CMK6</accession>
<dbReference type="Proteomes" id="UP000311919">
    <property type="component" value="Unassembled WGS sequence"/>
</dbReference>
<dbReference type="STRING" id="6182.A0A4Z2CMK6"/>
<protein>
    <submittedName>
        <fullName evidence="1">Endoglin antigen</fullName>
    </submittedName>
</protein>
<dbReference type="EMBL" id="SKCS01000523">
    <property type="protein sequence ID" value="TNN05503.1"/>
    <property type="molecule type" value="Genomic_DNA"/>
</dbReference>
<reference evidence="1 2" key="1">
    <citation type="submission" date="2019-03" db="EMBL/GenBank/DDBJ databases">
        <title>An improved genome assembly of the fluke Schistosoma japonicum.</title>
        <authorList>
            <person name="Hu W."/>
            <person name="Luo F."/>
            <person name="Yin M."/>
            <person name="Mo X."/>
            <person name="Sun C."/>
            <person name="Wu Q."/>
            <person name="Zhu B."/>
            <person name="Xiang M."/>
            <person name="Wang J."/>
            <person name="Wang Y."/>
            <person name="Zhang T."/>
            <person name="Xu B."/>
            <person name="Zheng H."/>
            <person name="Feng Z."/>
        </authorList>
    </citation>
    <scope>NUCLEOTIDE SEQUENCE [LARGE SCALE GENOMIC DNA]</scope>
    <source>
        <strain evidence="1">HuSjv2</strain>
        <tissue evidence="1">Worms</tissue>
    </source>
</reference>
<dbReference type="OrthoDB" id="6233160at2759"/>
<keyword evidence="2" id="KW-1185">Reference proteome</keyword>
<evidence type="ECO:0000313" key="1">
    <source>
        <dbReference type="EMBL" id="TNN05503.1"/>
    </source>
</evidence>
<sequence>SCSSIGDSFCIKHVPNSFCLTEKNECFCKYGYYSIQEDDGIMCKTLLTNHKCQLDSDCLYVINSICHPGAGACICPSGTIYVPEEQACRFQIKTLTNDFCSTCQRFHGQCYRNEDDWNRMYNLSSRSIERIHYGCKCPYNTVTINTNLLRSTSYNNQPDILVSTNSTQILNNTNLLAKTNKQQISGFCQGLLVDIGMFCNQVDMLCRSSNSFCSSGKLINKLYISPQCVCRHGHLPIYQQFLGYHECVPICDKCNPMEQYSRQQHCACPDIIQPNKHHKLYDMNENIKGNMLRLIGIKQNFTICFNPSMESLAFNLMNNDSTHLIVFMSNHPGSKYPHDNCILSIYEEERIWCSYKYISIEQCSISKPSLHSVFNEVIILRKNCLLHSSESSKEIKFYSNHLSTYGNFNILLNNDLSISNMWELFKNATGNNSFHFNSKYMGFFPDRNFTIRSELQITCIFRVCQHFRWCQWPSYCSDLTKWLNHDLPNSYLSENSLYPAMHILTRSLKIKVSEYNPNSSSDSSSTFVQIKNINSNRKPDAICITLSKPFAIFIICLVSGIGFTIVLHNHLNSVTCPSSYSSYCPPFHQLNKPLNHKNYNKNELSNNKLTTYSLYINPIKKKTLQFTHDNHENCRHQSSSLNIQYNPINNNDINKAQYPQSYQCSQSTYIQPYICTYSSEIIKNKVNNSYQNNMMKTSIQYYENDTTWNKIIPICCETHTNLNISECEHCLSRSINEEMYQDHIHQLEFNKTCKKKSSTSSTFCQQQIHSIPHCLHNQIFHCLPCDWTNDTKYDNTFMPISSIEYSRYNNNLFLNDNEHIEQEFNIEK</sequence>
<name>A0A4Z2CMK6_SCHJA</name>
<gene>
    <name evidence="1" type="ORF">EWB00_009215</name>
</gene>
<feature type="non-terminal residue" evidence="1">
    <location>
        <position position="1"/>
    </location>
</feature>
<evidence type="ECO:0000313" key="2">
    <source>
        <dbReference type="Proteomes" id="UP000311919"/>
    </source>
</evidence>
<organism evidence="1 2">
    <name type="scientific">Schistosoma japonicum</name>
    <name type="common">Blood fluke</name>
    <dbReference type="NCBI Taxonomy" id="6182"/>
    <lineage>
        <taxon>Eukaryota</taxon>
        <taxon>Metazoa</taxon>
        <taxon>Spiralia</taxon>
        <taxon>Lophotrochozoa</taxon>
        <taxon>Platyhelminthes</taxon>
        <taxon>Trematoda</taxon>
        <taxon>Digenea</taxon>
        <taxon>Strigeidida</taxon>
        <taxon>Schistosomatoidea</taxon>
        <taxon>Schistosomatidae</taxon>
        <taxon>Schistosoma</taxon>
    </lineage>
</organism>
<proteinExistence type="predicted"/>
<dbReference type="AlphaFoldDB" id="A0A4Z2CMK6"/>
<comment type="caution">
    <text evidence="1">The sequence shown here is derived from an EMBL/GenBank/DDBJ whole genome shotgun (WGS) entry which is preliminary data.</text>
</comment>